<reference evidence="10" key="1">
    <citation type="journal article" date="2019" name="Int. J. Syst. Evol. Microbiol.">
        <title>The Global Catalogue of Microorganisms (GCM) 10K type strain sequencing project: providing services to taxonomists for standard genome sequencing and annotation.</title>
        <authorList>
            <consortium name="The Broad Institute Genomics Platform"/>
            <consortium name="The Broad Institute Genome Sequencing Center for Infectious Disease"/>
            <person name="Wu L."/>
            <person name="Ma J."/>
        </authorList>
    </citation>
    <scope>NUCLEOTIDE SEQUENCE [LARGE SCALE GENOMIC DNA]</scope>
    <source>
        <strain evidence="10">JCM 16548</strain>
    </source>
</reference>
<dbReference type="InterPro" id="IPR015199">
    <property type="entry name" value="DNA_pol_III_delta_C"/>
</dbReference>
<keyword evidence="4" id="KW-0548">Nucleotidyltransferase</keyword>
<keyword evidence="5" id="KW-0235">DNA replication</keyword>
<evidence type="ECO:0000256" key="3">
    <source>
        <dbReference type="ARBA" id="ARBA00022679"/>
    </source>
</evidence>
<sequence length="387" mass="41446">MPPTTAAPATGVWADLIGQERSVEVLRRAVAGRSHAMTHAWLVTGPPGSGRSNAARAFAAALQCPRGGCGQCTECRTSLSGAHPDVTLVRTEMLSIGVDEVRELVRRASMSPTLGRRQVLVIEDADRVTERGADALLKAIEEPAPRTVWILCAPTADDVVVTIRSRSRLLTLQTPTIEDVTRLLMVRDGIPAELAASAARAAQGHVGRARALARHESARDRRRAILEIPFRLKDLSACLQAADTLVKTAAEEASTATADLDSRERKDLEEALGFGTKGARPRQAAAAIKDLEDQQKARAKRLQRDAIDRALTELTGFYRDLLSVQTGAGAPLINDDLGPKIAVMARSSTPEATLHKIDALLACREALEGNVAPLLAVESTLIGLARR</sequence>
<keyword evidence="6" id="KW-0239">DNA-directed DNA polymerase</keyword>
<evidence type="ECO:0000256" key="2">
    <source>
        <dbReference type="ARBA" id="ARBA00014363"/>
    </source>
</evidence>
<protein>
    <recommendedName>
        <fullName evidence="2">DNA polymerase III subunit delta'</fullName>
        <ecNumber evidence="1">2.7.7.7</ecNumber>
    </recommendedName>
</protein>
<comment type="catalytic activity">
    <reaction evidence="7">
        <text>DNA(n) + a 2'-deoxyribonucleoside 5'-triphosphate = DNA(n+1) + diphosphate</text>
        <dbReference type="Rhea" id="RHEA:22508"/>
        <dbReference type="Rhea" id="RHEA-COMP:17339"/>
        <dbReference type="Rhea" id="RHEA-COMP:17340"/>
        <dbReference type="ChEBI" id="CHEBI:33019"/>
        <dbReference type="ChEBI" id="CHEBI:61560"/>
        <dbReference type="ChEBI" id="CHEBI:173112"/>
        <dbReference type="EC" id="2.7.7.7"/>
    </reaction>
</comment>
<dbReference type="Gene3D" id="3.40.50.300">
    <property type="entry name" value="P-loop containing nucleotide triphosphate hydrolases"/>
    <property type="match status" value="1"/>
</dbReference>
<gene>
    <name evidence="9" type="ORF">GCM10022204_45530</name>
</gene>
<evidence type="ECO:0000256" key="1">
    <source>
        <dbReference type="ARBA" id="ARBA00012417"/>
    </source>
</evidence>
<dbReference type="InterPro" id="IPR027417">
    <property type="entry name" value="P-loop_NTPase"/>
</dbReference>
<dbReference type="PANTHER" id="PTHR11669">
    <property type="entry name" value="REPLICATION FACTOR C / DNA POLYMERASE III GAMMA-TAU SUBUNIT"/>
    <property type="match status" value="1"/>
</dbReference>
<feature type="domain" description="DNA polymerase III delta subunit C-terminal" evidence="8">
    <location>
        <begin position="304"/>
        <end position="381"/>
    </location>
</feature>
<dbReference type="Pfam" id="PF09115">
    <property type="entry name" value="DNApol3-delta_C"/>
    <property type="match status" value="1"/>
</dbReference>
<dbReference type="EC" id="2.7.7.7" evidence="1"/>
<evidence type="ECO:0000256" key="6">
    <source>
        <dbReference type="ARBA" id="ARBA00022932"/>
    </source>
</evidence>
<evidence type="ECO:0000256" key="7">
    <source>
        <dbReference type="ARBA" id="ARBA00049244"/>
    </source>
</evidence>
<dbReference type="NCBIfam" id="NF005926">
    <property type="entry name" value="PRK07940.1"/>
    <property type="match status" value="1"/>
</dbReference>
<accession>A0ABP7EKH1</accession>
<keyword evidence="10" id="KW-1185">Reference proteome</keyword>
<dbReference type="InterPro" id="IPR050238">
    <property type="entry name" value="DNA_Rep/Repair_Clamp_Loader"/>
</dbReference>
<evidence type="ECO:0000256" key="4">
    <source>
        <dbReference type="ARBA" id="ARBA00022695"/>
    </source>
</evidence>
<dbReference type="SUPFAM" id="SSF52540">
    <property type="entry name" value="P-loop containing nucleoside triphosphate hydrolases"/>
    <property type="match status" value="1"/>
</dbReference>
<keyword evidence="3" id="KW-0808">Transferase</keyword>
<dbReference type="EMBL" id="BAAAYX010000035">
    <property type="protein sequence ID" value="GAA3720277.1"/>
    <property type="molecule type" value="Genomic_DNA"/>
</dbReference>
<dbReference type="Pfam" id="PF13177">
    <property type="entry name" value="DNA_pol3_delta2"/>
    <property type="match status" value="1"/>
</dbReference>
<proteinExistence type="predicted"/>
<dbReference type="Proteomes" id="UP001500051">
    <property type="component" value="Unassembled WGS sequence"/>
</dbReference>
<evidence type="ECO:0000259" key="8">
    <source>
        <dbReference type="Pfam" id="PF09115"/>
    </source>
</evidence>
<dbReference type="PANTHER" id="PTHR11669:SF8">
    <property type="entry name" value="DNA POLYMERASE III SUBUNIT DELTA"/>
    <property type="match status" value="1"/>
</dbReference>
<name>A0ABP7EKH1_9ACTN</name>
<comment type="caution">
    <text evidence="9">The sequence shown here is derived from an EMBL/GenBank/DDBJ whole genome shotgun (WGS) entry which is preliminary data.</text>
</comment>
<organism evidence="9 10">
    <name type="scientific">Microlunatus aurantiacus</name>
    <dbReference type="NCBI Taxonomy" id="446786"/>
    <lineage>
        <taxon>Bacteria</taxon>
        <taxon>Bacillati</taxon>
        <taxon>Actinomycetota</taxon>
        <taxon>Actinomycetes</taxon>
        <taxon>Propionibacteriales</taxon>
        <taxon>Propionibacteriaceae</taxon>
        <taxon>Microlunatus</taxon>
    </lineage>
</organism>
<evidence type="ECO:0000256" key="5">
    <source>
        <dbReference type="ARBA" id="ARBA00022705"/>
    </source>
</evidence>
<evidence type="ECO:0000313" key="10">
    <source>
        <dbReference type="Proteomes" id="UP001500051"/>
    </source>
</evidence>
<evidence type="ECO:0000313" key="9">
    <source>
        <dbReference type="EMBL" id="GAA3720277.1"/>
    </source>
</evidence>